<keyword evidence="3" id="KW-1185">Reference proteome</keyword>
<dbReference type="AlphaFoldDB" id="A0A1H7HCR4"/>
<dbReference type="STRING" id="235985.SAMN05414137_102163"/>
<name>A0A1H7HCR4_STRJI</name>
<protein>
    <submittedName>
        <fullName evidence="2">Uncharacterized protein</fullName>
    </submittedName>
</protein>
<gene>
    <name evidence="2" type="ORF">SAMN05414137_102163</name>
</gene>
<feature type="region of interest" description="Disordered" evidence="1">
    <location>
        <begin position="1"/>
        <end position="20"/>
    </location>
</feature>
<evidence type="ECO:0000256" key="1">
    <source>
        <dbReference type="SAM" id="MobiDB-lite"/>
    </source>
</evidence>
<organism evidence="2 3">
    <name type="scientific">Streptacidiphilus jiangxiensis</name>
    <dbReference type="NCBI Taxonomy" id="235985"/>
    <lineage>
        <taxon>Bacteria</taxon>
        <taxon>Bacillati</taxon>
        <taxon>Actinomycetota</taxon>
        <taxon>Actinomycetes</taxon>
        <taxon>Kitasatosporales</taxon>
        <taxon>Streptomycetaceae</taxon>
        <taxon>Streptacidiphilus</taxon>
    </lineage>
</organism>
<sequence length="127" mass="13452">MSSPSTPATTVAGVGEQSPGGWIAQLYSEPVSTGLVSRDQRLAEVRADVPTAQVLLSDDFASLRQGYWVIYDPGPFSDGSAALAFCAAHGRVTKDQCIGRFLSHDASDFPYQCYPPAANPSGDCKHS</sequence>
<dbReference type="Proteomes" id="UP000183015">
    <property type="component" value="Unassembled WGS sequence"/>
</dbReference>
<dbReference type="EMBL" id="FOAZ01000002">
    <property type="protein sequence ID" value="SEK48094.1"/>
    <property type="molecule type" value="Genomic_DNA"/>
</dbReference>
<evidence type="ECO:0000313" key="2">
    <source>
        <dbReference type="EMBL" id="SEK48094.1"/>
    </source>
</evidence>
<accession>A0A1H7HCR4</accession>
<reference evidence="3" key="1">
    <citation type="submission" date="2016-10" db="EMBL/GenBank/DDBJ databases">
        <authorList>
            <person name="Varghese N."/>
        </authorList>
    </citation>
    <scope>NUCLEOTIDE SEQUENCE [LARGE SCALE GENOMIC DNA]</scope>
    <source>
        <strain evidence="3">DSM 45096 / BCRC 16803 / CGMCC 4.1857 / CIP 109030 / JCM 12277 / KCTC 19219 / NBRC 100920 / 33214</strain>
    </source>
</reference>
<dbReference type="eggNOG" id="COG0515">
    <property type="taxonomic scope" value="Bacteria"/>
</dbReference>
<proteinExistence type="predicted"/>
<evidence type="ECO:0000313" key="3">
    <source>
        <dbReference type="Proteomes" id="UP000183015"/>
    </source>
</evidence>